<dbReference type="GO" id="GO:0071541">
    <property type="term" value="C:eukaryotic translation initiation factor 3 complex, eIF3m"/>
    <property type="evidence" value="ECO:0007669"/>
    <property type="project" value="UniProtKB-UniRule"/>
</dbReference>
<evidence type="ECO:0000256" key="2">
    <source>
        <dbReference type="ARBA" id="ARBA00022490"/>
    </source>
</evidence>
<dbReference type="InterPro" id="IPR027528">
    <property type="entry name" value="eIF3m"/>
</dbReference>
<dbReference type="PROSITE" id="PS50250">
    <property type="entry name" value="PCI"/>
    <property type="match status" value="1"/>
</dbReference>
<evidence type="ECO:0000313" key="8">
    <source>
        <dbReference type="Proteomes" id="UP000791440"/>
    </source>
</evidence>
<evidence type="ECO:0000256" key="5">
    <source>
        <dbReference type="HAMAP-Rule" id="MF_03012"/>
    </source>
</evidence>
<organism evidence="7 8">
    <name type="scientific">Manduca sexta</name>
    <name type="common">Tobacco hawkmoth</name>
    <name type="synonym">Tobacco hornworm</name>
    <dbReference type="NCBI Taxonomy" id="7130"/>
    <lineage>
        <taxon>Eukaryota</taxon>
        <taxon>Metazoa</taxon>
        <taxon>Ecdysozoa</taxon>
        <taxon>Arthropoda</taxon>
        <taxon>Hexapoda</taxon>
        <taxon>Insecta</taxon>
        <taxon>Pterygota</taxon>
        <taxon>Neoptera</taxon>
        <taxon>Endopterygota</taxon>
        <taxon>Lepidoptera</taxon>
        <taxon>Glossata</taxon>
        <taxon>Ditrysia</taxon>
        <taxon>Bombycoidea</taxon>
        <taxon>Sphingidae</taxon>
        <taxon>Sphinginae</taxon>
        <taxon>Sphingini</taxon>
        <taxon>Manduca</taxon>
    </lineage>
</organism>
<dbReference type="HAMAP" id="MF_03012">
    <property type="entry name" value="eIF3m"/>
    <property type="match status" value="1"/>
</dbReference>
<dbReference type="GO" id="GO:0016282">
    <property type="term" value="C:eukaryotic 43S preinitiation complex"/>
    <property type="evidence" value="ECO:0007669"/>
    <property type="project" value="UniProtKB-UniRule"/>
</dbReference>
<evidence type="ECO:0000256" key="3">
    <source>
        <dbReference type="ARBA" id="ARBA00022540"/>
    </source>
</evidence>
<comment type="similarity">
    <text evidence="1">Belongs to the CSN7/EIF3M family. CSN7 subfamily.</text>
</comment>
<feature type="domain" description="PCI" evidence="6">
    <location>
        <begin position="178"/>
        <end position="340"/>
    </location>
</feature>
<dbReference type="InterPro" id="IPR016024">
    <property type="entry name" value="ARM-type_fold"/>
</dbReference>
<gene>
    <name evidence="7" type="ORF">O3G_MSEX008325</name>
</gene>
<comment type="function">
    <text evidence="5">Component of the eukaryotic translation initiation factor 3 (eIF-3) complex, which is involved in protein synthesis of a specialized repertoire of mRNAs and, together with other initiation factors, stimulates binding of mRNA and methionyl-tRNAi to the 40S ribosome. The eIF-3 complex specifically targets and initiates translation of a subset of mRNAs involved in cell proliferation.</text>
</comment>
<evidence type="ECO:0000313" key="7">
    <source>
        <dbReference type="EMBL" id="KAG6453788.1"/>
    </source>
</evidence>
<dbReference type="GO" id="GO:0001732">
    <property type="term" value="P:formation of cytoplasmic translation initiation complex"/>
    <property type="evidence" value="ECO:0007669"/>
    <property type="project" value="UniProtKB-UniRule"/>
</dbReference>
<dbReference type="GO" id="GO:0003743">
    <property type="term" value="F:translation initiation factor activity"/>
    <property type="evidence" value="ECO:0007669"/>
    <property type="project" value="UniProtKB-UniRule"/>
</dbReference>
<reference evidence="7" key="2">
    <citation type="submission" date="2020-12" db="EMBL/GenBank/DDBJ databases">
        <authorList>
            <person name="Kanost M."/>
        </authorList>
    </citation>
    <scope>NUCLEOTIDE SEQUENCE</scope>
</reference>
<dbReference type="Pfam" id="PF01399">
    <property type="entry name" value="PCI"/>
    <property type="match status" value="1"/>
</dbReference>
<dbReference type="SUPFAM" id="SSF48371">
    <property type="entry name" value="ARM repeat"/>
    <property type="match status" value="1"/>
</dbReference>
<evidence type="ECO:0000256" key="1">
    <source>
        <dbReference type="ARBA" id="ARBA00008482"/>
    </source>
</evidence>
<sequence length="389" mass="44503">MPGPAVFMDIWLEDQVQELRKYFKSLGAEIAEEASPKGIEDDLHKIVGVCDVCFKEPNESDIEAILNSIVSIMVSIPLERGENLILAFSQRLTKAPGPKLGMVALQSLWRLYNNLEANSPLRYHVYYHVIELAARVGFVREVFTGVEQLRKEFASCPPSNEQMQKLYRLLHQVLKDQNSELASKVMIELLGTYTDENASYAREDAIKCIATALADPNTFLLDPLLALKPVRFLEGELIHDLLTIFVSEKLSSYQAFYNNHKEFVQSQGLNHEQNIKKMRILSFMQMAETNPEITFDEMTSELQIEEKDVEAFIIEVLKTRLVRARMDQAQRVVRVSSTMHRTFGRAQWQQLRDVLLAWRANVHQAHDAMKSVAAAQIEYSAQQQQQQTT</sequence>
<comment type="caution">
    <text evidence="7">The sequence shown here is derived from an EMBL/GenBank/DDBJ whole genome shotgun (WGS) entry which is preliminary data.</text>
</comment>
<dbReference type="InterPro" id="IPR040750">
    <property type="entry name" value="eIF3m_C_helix"/>
</dbReference>
<dbReference type="PANTHER" id="PTHR15350:SF2">
    <property type="entry name" value="EUKARYOTIC TRANSLATION INITIATION FACTOR 3 SUBUNIT M"/>
    <property type="match status" value="1"/>
</dbReference>
<accession>A0A921ZA12</accession>
<protein>
    <recommendedName>
        <fullName evidence="5">Eukaryotic translation initiation factor 3 subunit M</fullName>
        <shortName evidence="5">eIF3m</shortName>
    </recommendedName>
</protein>
<keyword evidence="2 5" id="KW-0963">Cytoplasm</keyword>
<dbReference type="GO" id="GO:0033290">
    <property type="term" value="C:eukaryotic 48S preinitiation complex"/>
    <property type="evidence" value="ECO:0007669"/>
    <property type="project" value="UniProtKB-UniRule"/>
</dbReference>
<dbReference type="PANTHER" id="PTHR15350">
    <property type="entry name" value="COP9 SIGNALOSOME COMPLEX SUBUNIT 7/DENDRITIC CELL PROTEIN GA17"/>
    <property type="match status" value="1"/>
</dbReference>
<comment type="similarity">
    <text evidence="5">Belongs to the eIF-3 subunit M family.</text>
</comment>
<dbReference type="SUPFAM" id="SSF46785">
    <property type="entry name" value="Winged helix' DNA-binding domain"/>
    <property type="match status" value="1"/>
</dbReference>
<dbReference type="EMBL" id="JH668450">
    <property type="protein sequence ID" value="KAG6453788.1"/>
    <property type="molecule type" value="Genomic_DNA"/>
</dbReference>
<comment type="subunit">
    <text evidence="5">Component of the eukaryotic translation initiation factor 3 (eIF-3) complex.</text>
</comment>
<keyword evidence="3 5" id="KW-0396">Initiation factor</keyword>
<keyword evidence="4 5" id="KW-0648">Protein biosynthesis</keyword>
<dbReference type="InterPro" id="IPR045237">
    <property type="entry name" value="COPS7/eIF3m"/>
</dbReference>
<reference evidence="7" key="1">
    <citation type="journal article" date="2016" name="Insect Biochem. Mol. Biol.">
        <title>Multifaceted biological insights from a draft genome sequence of the tobacco hornworm moth, Manduca sexta.</title>
        <authorList>
            <person name="Kanost M.R."/>
            <person name="Arrese E.L."/>
            <person name="Cao X."/>
            <person name="Chen Y.R."/>
            <person name="Chellapilla S."/>
            <person name="Goldsmith M.R."/>
            <person name="Grosse-Wilde E."/>
            <person name="Heckel D.G."/>
            <person name="Herndon N."/>
            <person name="Jiang H."/>
            <person name="Papanicolaou A."/>
            <person name="Qu J."/>
            <person name="Soulages J.L."/>
            <person name="Vogel H."/>
            <person name="Walters J."/>
            <person name="Waterhouse R.M."/>
            <person name="Ahn S.J."/>
            <person name="Almeida F.C."/>
            <person name="An C."/>
            <person name="Aqrawi P."/>
            <person name="Bretschneider A."/>
            <person name="Bryant W.B."/>
            <person name="Bucks S."/>
            <person name="Chao H."/>
            <person name="Chevignon G."/>
            <person name="Christen J.M."/>
            <person name="Clarke D.F."/>
            <person name="Dittmer N.T."/>
            <person name="Ferguson L.C.F."/>
            <person name="Garavelou S."/>
            <person name="Gordon K.H.J."/>
            <person name="Gunaratna R.T."/>
            <person name="Han Y."/>
            <person name="Hauser F."/>
            <person name="He Y."/>
            <person name="Heidel-Fischer H."/>
            <person name="Hirsh A."/>
            <person name="Hu Y."/>
            <person name="Jiang H."/>
            <person name="Kalra D."/>
            <person name="Klinner C."/>
            <person name="Konig C."/>
            <person name="Kovar C."/>
            <person name="Kroll A.R."/>
            <person name="Kuwar S.S."/>
            <person name="Lee S.L."/>
            <person name="Lehman R."/>
            <person name="Li K."/>
            <person name="Li Z."/>
            <person name="Liang H."/>
            <person name="Lovelace S."/>
            <person name="Lu Z."/>
            <person name="Mansfield J.H."/>
            <person name="McCulloch K.J."/>
            <person name="Mathew T."/>
            <person name="Morton B."/>
            <person name="Muzny D.M."/>
            <person name="Neunemann D."/>
            <person name="Ongeri F."/>
            <person name="Pauchet Y."/>
            <person name="Pu L.L."/>
            <person name="Pyrousis I."/>
            <person name="Rao X.J."/>
            <person name="Redding A."/>
            <person name="Roesel C."/>
            <person name="Sanchez-Gracia A."/>
            <person name="Schaack S."/>
            <person name="Shukla A."/>
            <person name="Tetreau G."/>
            <person name="Wang Y."/>
            <person name="Xiong G.H."/>
            <person name="Traut W."/>
            <person name="Walsh T.K."/>
            <person name="Worley K.C."/>
            <person name="Wu D."/>
            <person name="Wu W."/>
            <person name="Wu Y.Q."/>
            <person name="Zhang X."/>
            <person name="Zou Z."/>
            <person name="Zucker H."/>
            <person name="Briscoe A.D."/>
            <person name="Burmester T."/>
            <person name="Clem R.J."/>
            <person name="Feyereisen R."/>
            <person name="Grimmelikhuijzen C.J.P."/>
            <person name="Hamodrakas S.J."/>
            <person name="Hansson B.S."/>
            <person name="Huguet E."/>
            <person name="Jermiin L.S."/>
            <person name="Lan Q."/>
            <person name="Lehman H.K."/>
            <person name="Lorenzen M."/>
            <person name="Merzendorfer H."/>
            <person name="Michalopoulos I."/>
            <person name="Morton D.B."/>
            <person name="Muthukrishnan S."/>
            <person name="Oakeshott J.G."/>
            <person name="Palmer W."/>
            <person name="Park Y."/>
            <person name="Passarelli A.L."/>
            <person name="Rozas J."/>
            <person name="Schwartz L.M."/>
            <person name="Smith W."/>
            <person name="Southgate A."/>
            <person name="Vilcinskas A."/>
            <person name="Vogt R."/>
            <person name="Wang P."/>
            <person name="Werren J."/>
            <person name="Yu X.Q."/>
            <person name="Zhou J.J."/>
            <person name="Brown S.J."/>
            <person name="Scherer S.E."/>
            <person name="Richards S."/>
            <person name="Blissard G.W."/>
        </authorList>
    </citation>
    <scope>NUCLEOTIDE SEQUENCE</scope>
</reference>
<evidence type="ECO:0000256" key="4">
    <source>
        <dbReference type="ARBA" id="ARBA00022917"/>
    </source>
</evidence>
<dbReference type="Pfam" id="PF18005">
    <property type="entry name" value="eIF3m_C_helix"/>
    <property type="match status" value="1"/>
</dbReference>
<dbReference type="SMART" id="SM00088">
    <property type="entry name" value="PINT"/>
    <property type="match status" value="1"/>
</dbReference>
<dbReference type="InterPro" id="IPR036390">
    <property type="entry name" value="WH_DNA-bd_sf"/>
</dbReference>
<comment type="subcellular location">
    <subcellularLocation>
        <location evidence="5">Cytoplasm</location>
    </subcellularLocation>
</comment>
<proteinExistence type="inferred from homology"/>
<dbReference type="InterPro" id="IPR000717">
    <property type="entry name" value="PCI_dom"/>
</dbReference>
<dbReference type="Proteomes" id="UP000791440">
    <property type="component" value="Unassembled WGS sequence"/>
</dbReference>
<dbReference type="AlphaFoldDB" id="A0A921ZA12"/>
<name>A0A921ZA12_MANSE</name>
<keyword evidence="8" id="KW-1185">Reference proteome</keyword>
<evidence type="ECO:0000259" key="6">
    <source>
        <dbReference type="PROSITE" id="PS50250"/>
    </source>
</evidence>